<dbReference type="EMBL" id="JAPAAF010000031">
    <property type="protein sequence ID" value="MCW0484217.1"/>
    <property type="molecule type" value="Genomic_DNA"/>
</dbReference>
<keyword evidence="1" id="KW-0472">Membrane</keyword>
<dbReference type="InterPro" id="IPR032816">
    <property type="entry name" value="VTT_dom"/>
</dbReference>
<comment type="caution">
    <text evidence="3">The sequence shown here is derived from an EMBL/GenBank/DDBJ whole genome shotgun (WGS) entry which is preliminary data.</text>
</comment>
<name>A0AA42CAS7_9BACT</name>
<accession>A0AA42CAS7</accession>
<evidence type="ECO:0000313" key="4">
    <source>
        <dbReference type="Proteomes" id="UP001163821"/>
    </source>
</evidence>
<dbReference type="InterPro" id="IPR051311">
    <property type="entry name" value="DedA_domain"/>
</dbReference>
<keyword evidence="4" id="KW-1185">Reference proteome</keyword>
<dbReference type="Pfam" id="PF09335">
    <property type="entry name" value="VTT_dom"/>
    <property type="match status" value="1"/>
</dbReference>
<feature type="transmembrane region" description="Helical" evidence="1">
    <location>
        <begin position="156"/>
        <end position="174"/>
    </location>
</feature>
<keyword evidence="1" id="KW-1133">Transmembrane helix</keyword>
<feature type="transmembrane region" description="Helical" evidence="1">
    <location>
        <begin position="12"/>
        <end position="30"/>
    </location>
</feature>
<reference evidence="3" key="1">
    <citation type="submission" date="2022-10" db="EMBL/GenBank/DDBJ databases">
        <title>Gaoshiqiia sediminis gen. nov., sp. nov., isolated from coastal sediment.</title>
        <authorList>
            <person name="Yu W.X."/>
            <person name="Mu D.S."/>
            <person name="Du J.Z."/>
            <person name="Liang Y.Q."/>
        </authorList>
    </citation>
    <scope>NUCLEOTIDE SEQUENCE</scope>
    <source>
        <strain evidence="3">A06</strain>
    </source>
</reference>
<gene>
    <name evidence="3" type="ORF">N2K84_15860</name>
</gene>
<feature type="transmembrane region" description="Helical" evidence="1">
    <location>
        <begin position="42"/>
        <end position="69"/>
    </location>
</feature>
<evidence type="ECO:0000256" key="1">
    <source>
        <dbReference type="SAM" id="Phobius"/>
    </source>
</evidence>
<keyword evidence="1" id="KW-0812">Transmembrane</keyword>
<feature type="transmembrane region" description="Helical" evidence="1">
    <location>
        <begin position="75"/>
        <end position="96"/>
    </location>
</feature>
<organism evidence="3 4">
    <name type="scientific">Gaoshiqia sediminis</name>
    <dbReference type="NCBI Taxonomy" id="2986998"/>
    <lineage>
        <taxon>Bacteria</taxon>
        <taxon>Pseudomonadati</taxon>
        <taxon>Bacteroidota</taxon>
        <taxon>Bacteroidia</taxon>
        <taxon>Marinilabiliales</taxon>
        <taxon>Prolixibacteraceae</taxon>
        <taxon>Gaoshiqia</taxon>
    </lineage>
</organism>
<dbReference type="AlphaFoldDB" id="A0AA42CAS7"/>
<evidence type="ECO:0000259" key="2">
    <source>
        <dbReference type="Pfam" id="PF09335"/>
    </source>
</evidence>
<evidence type="ECO:0000313" key="3">
    <source>
        <dbReference type="EMBL" id="MCW0484217.1"/>
    </source>
</evidence>
<proteinExistence type="predicted"/>
<feature type="transmembrane region" description="Helical" evidence="1">
    <location>
        <begin position="127"/>
        <end position="150"/>
    </location>
</feature>
<protein>
    <submittedName>
        <fullName evidence="3">VTT domain-containing protein</fullName>
    </submittedName>
</protein>
<dbReference type="PANTHER" id="PTHR42709">
    <property type="entry name" value="ALKALINE PHOSPHATASE LIKE PROTEIN"/>
    <property type="match status" value="1"/>
</dbReference>
<feature type="domain" description="VTT" evidence="2">
    <location>
        <begin position="79"/>
        <end position="174"/>
    </location>
</feature>
<dbReference type="Proteomes" id="UP001163821">
    <property type="component" value="Unassembled WGS sequence"/>
</dbReference>
<sequence length="175" mass="19488">MTHPHINLKRLIPVVLLAILAIVIASATVGKDIYSGTAGNNLLSFAIVNLSGYLFFLVMPVELAFIYYLHVGVDIYLLNALAIGTAMCSQLIDYIIGRSFSTRIIDRLIGRRRYEKAEAEIRKYGNIAILLFNLLPLSSPVILLAAGMLKHPLKEAVFYSFLGLLLKYLLMTLIF</sequence>
<dbReference type="RefSeq" id="WP_282592810.1">
    <property type="nucleotide sequence ID" value="NZ_JAPAAF010000031.1"/>
</dbReference>